<sequence length="52" mass="6261">MPSIFWITTSQLRFKDTRDEADEEFDFFEGLLLLERGVENDQSDGESLWLWF</sequence>
<dbReference type="Proteomes" id="UP001153365">
    <property type="component" value="Unassembled WGS sequence"/>
</dbReference>
<dbReference type="AlphaFoldDB" id="A0AAV0AMQ9"/>
<reference evidence="1" key="1">
    <citation type="submission" date="2022-06" db="EMBL/GenBank/DDBJ databases">
        <authorList>
            <consortium name="SYNGENTA / RWTH Aachen University"/>
        </authorList>
    </citation>
    <scope>NUCLEOTIDE SEQUENCE</scope>
</reference>
<name>A0AAV0AMQ9_PHAPC</name>
<evidence type="ECO:0000313" key="2">
    <source>
        <dbReference type="Proteomes" id="UP001153365"/>
    </source>
</evidence>
<protein>
    <submittedName>
        <fullName evidence="1">Uncharacterized protein</fullName>
    </submittedName>
</protein>
<keyword evidence="2" id="KW-1185">Reference proteome</keyword>
<proteinExistence type="predicted"/>
<accession>A0AAV0AMQ9</accession>
<evidence type="ECO:0000313" key="1">
    <source>
        <dbReference type="EMBL" id="CAH7668867.1"/>
    </source>
</evidence>
<comment type="caution">
    <text evidence="1">The sequence shown here is derived from an EMBL/GenBank/DDBJ whole genome shotgun (WGS) entry which is preliminary data.</text>
</comment>
<organism evidence="1 2">
    <name type="scientific">Phakopsora pachyrhizi</name>
    <name type="common">Asian soybean rust disease fungus</name>
    <dbReference type="NCBI Taxonomy" id="170000"/>
    <lineage>
        <taxon>Eukaryota</taxon>
        <taxon>Fungi</taxon>
        <taxon>Dikarya</taxon>
        <taxon>Basidiomycota</taxon>
        <taxon>Pucciniomycotina</taxon>
        <taxon>Pucciniomycetes</taxon>
        <taxon>Pucciniales</taxon>
        <taxon>Phakopsoraceae</taxon>
        <taxon>Phakopsora</taxon>
    </lineage>
</organism>
<dbReference type="EMBL" id="CALTRL010000614">
    <property type="protein sequence ID" value="CAH7668867.1"/>
    <property type="molecule type" value="Genomic_DNA"/>
</dbReference>
<gene>
    <name evidence="1" type="ORF">PPACK8108_LOCUS3431</name>
</gene>